<keyword evidence="2" id="KW-0597">Phosphoprotein</keyword>
<protein>
    <submittedName>
        <fullName evidence="4">Acyl-CoA synthetase (AMP-forming)/AMP-acid ligase II</fullName>
    </submittedName>
</protein>
<evidence type="ECO:0000313" key="4">
    <source>
        <dbReference type="EMBL" id="SFR31504.1"/>
    </source>
</evidence>
<evidence type="ECO:0000259" key="3">
    <source>
        <dbReference type="PROSITE" id="PS50075"/>
    </source>
</evidence>
<dbReference type="RefSeq" id="WP_090194947.1">
    <property type="nucleotide sequence ID" value="NZ_FOYP01000001.1"/>
</dbReference>
<keyword evidence="5" id="KW-1185">Reference proteome</keyword>
<dbReference type="Gene3D" id="3.30.300.30">
    <property type="match status" value="1"/>
</dbReference>
<sequence length="929" mass="100380">MTQTQIAAQLLPQNVPSQIAKALQTHQHRTAFVDTELTLTYGQLAACIARIEPALPKTGAVAVFGKPSSIFAAAVTACVVAGRPFVHLDPAMPTDVLANILAELGIDTVLMCQPAAAGQLPQSHSYIDVAALTIDLPTVPLLPVAAPPILADAAIYIVATSGTTGRPKCIPVTQQAAYLSYEWRDAYTPYDPSQTIGIYIFAIWEMFRPLRDGARMCFPSFQELLNPADLVAFLIRYNVTEMLFTPSALEKTLQAATVEMCKDVPLQRIILNGEVVSDALVASAMQKLPRAQLWNLYSICETHDIAMTQITDTARVPGAVGVAMPDLRAVVLDDHDQECALGQPGLLHFEGPKMLGPGYVNRAEETQLRFRELVLNGRAVRLYDTGDQGYVTPDGMIHVMGRIAHMLKLRGHSIQTRELTESLGHFLGFLQGVPWIVDAGVQGKALAFYYCADVTGAAQNLEKWGLKSGENRMPAALSKALRAELPAYCVPSYLVALDAIPINPVSGKCDFKALPPVQMRSTQDTATTETRPSVIFSAQALGCAVTEIDPSQSFHDCGGDSLMAVNLVLALEQAYDRRVDFDFALNVPLDRLHDVLTQAVAAPQPSGGFDRKGILLTGVTGFLGSRVLAAAARHLPQDQVIYCLVRPKRRDALERLHEIAATHGVAPNRLVMLPAAIEDARFGLGGADYAALCANTQSVIHCAAMVNLAVDRANMEIWSKAGIANILQFCRDADADLRFSSSVAVFPDTGGRHPETATSLYESCGGYGAAKIDAEQMIAASSVRAAIVRLPSLYDLDAPNPNDIYETIVTACAKMRTVPEGLMFRMIDVHSAARFLVEIPASDGARYFNLAPDLWANPNQLPTVPVAEWLAQAPVTQAERALIASDLTVLHADARFDFGQARAAWENIADTPFASISAPDLLISRRLDQ</sequence>
<dbReference type="GO" id="GO:0016874">
    <property type="term" value="F:ligase activity"/>
    <property type="evidence" value="ECO:0007669"/>
    <property type="project" value="UniProtKB-KW"/>
</dbReference>
<reference evidence="5" key="1">
    <citation type="submission" date="2016-10" db="EMBL/GenBank/DDBJ databases">
        <authorList>
            <person name="Varghese N."/>
            <person name="Submissions S."/>
        </authorList>
    </citation>
    <scope>NUCLEOTIDE SEQUENCE [LARGE SCALE GENOMIC DNA]</scope>
    <source>
        <strain evidence="5">DSM 26879</strain>
    </source>
</reference>
<dbReference type="SUPFAM" id="SSF47336">
    <property type="entry name" value="ACP-like"/>
    <property type="match status" value="1"/>
</dbReference>
<dbReference type="STRING" id="390270.SAMN04488005_0069"/>
<dbReference type="InterPro" id="IPR009081">
    <property type="entry name" value="PP-bd_ACP"/>
</dbReference>
<dbReference type="Gene3D" id="1.10.1200.10">
    <property type="entry name" value="ACP-like"/>
    <property type="match status" value="1"/>
</dbReference>
<dbReference type="InterPro" id="IPR036736">
    <property type="entry name" value="ACP-like_sf"/>
</dbReference>
<dbReference type="PANTHER" id="PTHR45527:SF1">
    <property type="entry name" value="FATTY ACID SYNTHASE"/>
    <property type="match status" value="1"/>
</dbReference>
<dbReference type="InterPro" id="IPR013120">
    <property type="entry name" value="FAR_NAD-bd"/>
</dbReference>
<dbReference type="InterPro" id="IPR045851">
    <property type="entry name" value="AMP-bd_C_sf"/>
</dbReference>
<dbReference type="Gene3D" id="3.40.50.720">
    <property type="entry name" value="NAD(P)-binding Rossmann-like Domain"/>
    <property type="match status" value="1"/>
</dbReference>
<dbReference type="AlphaFoldDB" id="A0A1I6FNR0"/>
<dbReference type="SUPFAM" id="SSF51735">
    <property type="entry name" value="NAD(P)-binding Rossmann-fold domains"/>
    <property type="match status" value="1"/>
</dbReference>
<organism evidence="4 5">
    <name type="scientific">Yoonia tamlensis</name>
    <dbReference type="NCBI Taxonomy" id="390270"/>
    <lineage>
        <taxon>Bacteria</taxon>
        <taxon>Pseudomonadati</taxon>
        <taxon>Pseudomonadota</taxon>
        <taxon>Alphaproteobacteria</taxon>
        <taxon>Rhodobacterales</taxon>
        <taxon>Paracoccaceae</taxon>
        <taxon>Yoonia</taxon>
    </lineage>
</organism>
<dbReference type="PROSITE" id="PS00455">
    <property type="entry name" value="AMP_BINDING"/>
    <property type="match status" value="1"/>
</dbReference>
<evidence type="ECO:0000256" key="1">
    <source>
        <dbReference type="ARBA" id="ARBA00022450"/>
    </source>
</evidence>
<dbReference type="PANTHER" id="PTHR45527">
    <property type="entry name" value="NONRIBOSOMAL PEPTIDE SYNTHETASE"/>
    <property type="match status" value="1"/>
</dbReference>
<dbReference type="EMBL" id="FOYP01000001">
    <property type="protein sequence ID" value="SFR31504.1"/>
    <property type="molecule type" value="Genomic_DNA"/>
</dbReference>
<keyword evidence="4" id="KW-0436">Ligase</keyword>
<proteinExistence type="predicted"/>
<dbReference type="GO" id="GO:0043041">
    <property type="term" value="P:amino acid activation for nonribosomal peptide biosynthetic process"/>
    <property type="evidence" value="ECO:0007669"/>
    <property type="project" value="TreeGrafter"/>
</dbReference>
<evidence type="ECO:0000256" key="2">
    <source>
        <dbReference type="ARBA" id="ARBA00022553"/>
    </source>
</evidence>
<keyword evidence="1" id="KW-0596">Phosphopantetheine</keyword>
<accession>A0A1I6FNR0</accession>
<evidence type="ECO:0000313" key="5">
    <source>
        <dbReference type="Proteomes" id="UP000199478"/>
    </source>
</evidence>
<dbReference type="PROSITE" id="PS50075">
    <property type="entry name" value="CARRIER"/>
    <property type="match status" value="1"/>
</dbReference>
<gene>
    <name evidence="4" type="ORF">SAMN04488005_0069</name>
</gene>
<dbReference type="InterPro" id="IPR000873">
    <property type="entry name" value="AMP-dep_synth/lig_dom"/>
</dbReference>
<dbReference type="InterPro" id="IPR036291">
    <property type="entry name" value="NAD(P)-bd_dom_sf"/>
</dbReference>
<name>A0A1I6FNR0_9RHOB</name>
<dbReference type="Pfam" id="PF00501">
    <property type="entry name" value="AMP-binding"/>
    <property type="match status" value="1"/>
</dbReference>
<dbReference type="Pfam" id="PF00550">
    <property type="entry name" value="PP-binding"/>
    <property type="match status" value="1"/>
</dbReference>
<dbReference type="SUPFAM" id="SSF56801">
    <property type="entry name" value="Acetyl-CoA synthetase-like"/>
    <property type="match status" value="1"/>
</dbReference>
<dbReference type="OrthoDB" id="9803968at2"/>
<dbReference type="Proteomes" id="UP000199478">
    <property type="component" value="Unassembled WGS sequence"/>
</dbReference>
<dbReference type="InterPro" id="IPR042099">
    <property type="entry name" value="ANL_N_sf"/>
</dbReference>
<dbReference type="GO" id="GO:0031177">
    <property type="term" value="F:phosphopantetheine binding"/>
    <property type="evidence" value="ECO:0007669"/>
    <property type="project" value="TreeGrafter"/>
</dbReference>
<dbReference type="InterPro" id="IPR020845">
    <property type="entry name" value="AMP-binding_CS"/>
</dbReference>
<feature type="domain" description="Carrier" evidence="3">
    <location>
        <begin position="526"/>
        <end position="603"/>
    </location>
</feature>
<dbReference type="GO" id="GO:0044550">
    <property type="term" value="P:secondary metabolite biosynthetic process"/>
    <property type="evidence" value="ECO:0007669"/>
    <property type="project" value="TreeGrafter"/>
</dbReference>
<dbReference type="Gene3D" id="3.40.50.12780">
    <property type="entry name" value="N-terminal domain of ligase-like"/>
    <property type="match status" value="1"/>
</dbReference>
<dbReference type="Pfam" id="PF07993">
    <property type="entry name" value="NAD_binding_4"/>
    <property type="match status" value="1"/>
</dbReference>
<dbReference type="GO" id="GO:0005737">
    <property type="term" value="C:cytoplasm"/>
    <property type="evidence" value="ECO:0007669"/>
    <property type="project" value="TreeGrafter"/>
</dbReference>